<evidence type="ECO:0000256" key="1">
    <source>
        <dbReference type="SAM" id="Phobius"/>
    </source>
</evidence>
<evidence type="ECO:0000313" key="2">
    <source>
        <dbReference type="EMBL" id="AEX61292.1"/>
    </source>
</evidence>
<feature type="transmembrane region" description="Helical" evidence="1">
    <location>
        <begin position="28"/>
        <end position="48"/>
    </location>
</feature>
<reference evidence="2" key="1">
    <citation type="submission" date="2011-10" db="EMBL/GenBank/DDBJ databases">
        <title>Provirophages and transpovirons: unique mobilome of giant viruses.</title>
        <authorList>
            <person name="Desnues C."/>
            <person name="LaScola B."/>
            <person name="Yutin N."/>
            <person name="Fournous G."/>
            <person name="Koonin E."/>
            <person name="Raoult D."/>
        </authorList>
    </citation>
    <scope>NUCLEOTIDE SEQUENCE</scope>
    <source>
        <strain evidence="2">Mv13-c7</strain>
    </source>
</reference>
<keyword evidence="1" id="KW-0812">Transmembrane</keyword>
<protein>
    <submittedName>
        <fullName evidence="2">Putative AAA family ATPase</fullName>
    </submittedName>
</protein>
<keyword evidence="1" id="KW-0472">Membrane</keyword>
<organism evidence="2">
    <name type="scientific">Megavirus courdo7</name>
    <dbReference type="NCBI Taxonomy" id="1128135"/>
    <lineage>
        <taxon>Viruses</taxon>
        <taxon>Varidnaviria</taxon>
        <taxon>Bamfordvirae</taxon>
        <taxon>Nucleocytoviricota</taxon>
        <taxon>Megaviricetes</taxon>
        <taxon>Imitervirales</taxon>
        <taxon>Mimiviridae</taxon>
        <taxon>Megamimivirinae</taxon>
        <taxon>Megavirus</taxon>
    </lineage>
</organism>
<accession>H2EA69</accession>
<proteinExistence type="predicted"/>
<name>H2EA69_9VIRU</name>
<dbReference type="EMBL" id="JN885990">
    <property type="protein sequence ID" value="AEX61292.1"/>
    <property type="molecule type" value="Genomic_DNA"/>
</dbReference>
<sequence>MNMNNINQNLQFGLVSKLNTGNPIIDSVVHVFIYSFVAAIMMNLQNIFNIDNINRKFHNAYKWIMVFITRYVHQVTYTNKEVQIEYITEEKNLMSYTKQWIGIYQLIHCQEITIILSECLWKKK</sequence>
<gene>
    <name evidence="2" type="ORF">c7_R226</name>
</gene>
<keyword evidence="1" id="KW-1133">Transmembrane helix</keyword>